<sequence>MSSRAHMFMVTRSPEYIRVLLYEVPPLLYFNIYDGRMNASQKMFLEQPNREIVRFTLRAVAYFGGYHFTCRFIDATGSMYYHDGLTCGTHVHNEQLNANTVNDQVFKTADNGRKIMIGALYIKD</sequence>
<dbReference type="OrthoDB" id="2629491at2759"/>
<evidence type="ECO:0000313" key="1">
    <source>
        <dbReference type="EMBL" id="THU76694.1"/>
    </source>
</evidence>
<organism evidence="1 2">
    <name type="scientific">Dendrothele bispora (strain CBS 962.96)</name>
    <dbReference type="NCBI Taxonomy" id="1314807"/>
    <lineage>
        <taxon>Eukaryota</taxon>
        <taxon>Fungi</taxon>
        <taxon>Dikarya</taxon>
        <taxon>Basidiomycota</taxon>
        <taxon>Agaricomycotina</taxon>
        <taxon>Agaricomycetes</taxon>
        <taxon>Agaricomycetidae</taxon>
        <taxon>Agaricales</taxon>
        <taxon>Agaricales incertae sedis</taxon>
        <taxon>Dendrothele</taxon>
    </lineage>
</organism>
<proteinExistence type="predicted"/>
<protein>
    <submittedName>
        <fullName evidence="1">Uncharacterized protein</fullName>
    </submittedName>
</protein>
<name>A0A4S8KM69_DENBC</name>
<evidence type="ECO:0000313" key="2">
    <source>
        <dbReference type="Proteomes" id="UP000297245"/>
    </source>
</evidence>
<dbReference type="EMBL" id="ML180755">
    <property type="protein sequence ID" value="THU76694.1"/>
    <property type="molecule type" value="Genomic_DNA"/>
</dbReference>
<keyword evidence="2" id="KW-1185">Reference proteome</keyword>
<gene>
    <name evidence="1" type="ORF">K435DRAFT_878839</name>
</gene>
<reference evidence="1 2" key="1">
    <citation type="journal article" date="2019" name="Nat. Ecol. Evol.">
        <title>Megaphylogeny resolves global patterns of mushroom evolution.</title>
        <authorList>
            <person name="Varga T."/>
            <person name="Krizsan K."/>
            <person name="Foldi C."/>
            <person name="Dima B."/>
            <person name="Sanchez-Garcia M."/>
            <person name="Sanchez-Ramirez S."/>
            <person name="Szollosi G.J."/>
            <person name="Szarkandi J.G."/>
            <person name="Papp V."/>
            <person name="Albert L."/>
            <person name="Andreopoulos W."/>
            <person name="Angelini C."/>
            <person name="Antonin V."/>
            <person name="Barry K.W."/>
            <person name="Bougher N.L."/>
            <person name="Buchanan P."/>
            <person name="Buyck B."/>
            <person name="Bense V."/>
            <person name="Catcheside P."/>
            <person name="Chovatia M."/>
            <person name="Cooper J."/>
            <person name="Damon W."/>
            <person name="Desjardin D."/>
            <person name="Finy P."/>
            <person name="Geml J."/>
            <person name="Haridas S."/>
            <person name="Hughes K."/>
            <person name="Justo A."/>
            <person name="Karasinski D."/>
            <person name="Kautmanova I."/>
            <person name="Kiss B."/>
            <person name="Kocsube S."/>
            <person name="Kotiranta H."/>
            <person name="LaButti K.M."/>
            <person name="Lechner B.E."/>
            <person name="Liimatainen K."/>
            <person name="Lipzen A."/>
            <person name="Lukacs Z."/>
            <person name="Mihaltcheva S."/>
            <person name="Morgado L.N."/>
            <person name="Niskanen T."/>
            <person name="Noordeloos M.E."/>
            <person name="Ohm R.A."/>
            <person name="Ortiz-Santana B."/>
            <person name="Ovrebo C."/>
            <person name="Racz N."/>
            <person name="Riley R."/>
            <person name="Savchenko A."/>
            <person name="Shiryaev A."/>
            <person name="Soop K."/>
            <person name="Spirin V."/>
            <person name="Szebenyi C."/>
            <person name="Tomsovsky M."/>
            <person name="Tulloss R.E."/>
            <person name="Uehling J."/>
            <person name="Grigoriev I.V."/>
            <person name="Vagvolgyi C."/>
            <person name="Papp T."/>
            <person name="Martin F.M."/>
            <person name="Miettinen O."/>
            <person name="Hibbett D.S."/>
            <person name="Nagy L.G."/>
        </authorList>
    </citation>
    <scope>NUCLEOTIDE SEQUENCE [LARGE SCALE GENOMIC DNA]</scope>
    <source>
        <strain evidence="1 2">CBS 962.96</strain>
    </source>
</reference>
<dbReference type="Proteomes" id="UP000297245">
    <property type="component" value="Unassembled WGS sequence"/>
</dbReference>
<dbReference type="AlphaFoldDB" id="A0A4S8KM69"/>
<accession>A0A4S8KM69</accession>